<reference evidence="2 3" key="1">
    <citation type="journal article" date="2013" name="PLoS Genet.">
        <title>Comparative genome structure, secondary metabolite, and effector coding capacity across Cochliobolus pathogens.</title>
        <authorList>
            <person name="Condon B.J."/>
            <person name="Leng Y."/>
            <person name="Wu D."/>
            <person name="Bushley K.E."/>
            <person name="Ohm R.A."/>
            <person name="Otillar R."/>
            <person name="Martin J."/>
            <person name="Schackwitz W."/>
            <person name="Grimwood J."/>
            <person name="MohdZainudin N."/>
            <person name="Xue C."/>
            <person name="Wang R."/>
            <person name="Manning V.A."/>
            <person name="Dhillon B."/>
            <person name="Tu Z.J."/>
            <person name="Steffenson B.J."/>
            <person name="Salamov A."/>
            <person name="Sun H."/>
            <person name="Lowry S."/>
            <person name="LaButti K."/>
            <person name="Han J."/>
            <person name="Copeland A."/>
            <person name="Lindquist E."/>
            <person name="Barry K."/>
            <person name="Schmutz J."/>
            <person name="Baker S.E."/>
            <person name="Ciuffetti L.M."/>
            <person name="Grigoriev I.V."/>
            <person name="Zhong S."/>
            <person name="Turgeon B.G."/>
        </authorList>
    </citation>
    <scope>NUCLEOTIDE SEQUENCE [LARGE SCALE GENOMIC DNA]</scope>
    <source>
        <strain evidence="2 3">ATCC 44560</strain>
    </source>
</reference>
<dbReference type="InterPro" id="IPR036770">
    <property type="entry name" value="Ankyrin_rpt-contain_sf"/>
</dbReference>
<dbReference type="RefSeq" id="XP_007687402.1">
    <property type="nucleotide sequence ID" value="XM_007689212.1"/>
</dbReference>
<gene>
    <name evidence="2" type="ORF">COCMIDRAFT_36250</name>
</gene>
<comment type="similarity">
    <text evidence="1">Belongs to the Cyclase 1 superfamily.</text>
</comment>
<protein>
    <submittedName>
        <fullName evidence="2">Uncharacterized protein</fullName>
    </submittedName>
</protein>
<dbReference type="GO" id="GO:0019441">
    <property type="term" value="P:L-tryptophan catabolic process to kynurenine"/>
    <property type="evidence" value="ECO:0007669"/>
    <property type="project" value="InterPro"/>
</dbReference>
<evidence type="ECO:0000313" key="2">
    <source>
        <dbReference type="EMBL" id="EUC46045.1"/>
    </source>
</evidence>
<dbReference type="Gene3D" id="3.50.30.50">
    <property type="entry name" value="Putative cyclase"/>
    <property type="match status" value="1"/>
</dbReference>
<dbReference type="PANTHER" id="PTHR34861:SF10">
    <property type="entry name" value="CYCLASE"/>
    <property type="match status" value="1"/>
</dbReference>
<dbReference type="Proteomes" id="UP000054032">
    <property type="component" value="Unassembled WGS sequence"/>
</dbReference>
<dbReference type="eggNOG" id="ENOG502QTM1">
    <property type="taxonomic scope" value="Eukaryota"/>
</dbReference>
<dbReference type="HOGENOM" id="CLU_450523_0_0_1"/>
<accession>W6Z7Q6</accession>
<dbReference type="Gene3D" id="1.25.40.20">
    <property type="entry name" value="Ankyrin repeat-containing domain"/>
    <property type="match status" value="1"/>
</dbReference>
<dbReference type="GeneID" id="19122981"/>
<dbReference type="PANTHER" id="PTHR34861">
    <property type="match status" value="1"/>
</dbReference>
<dbReference type="OrthoDB" id="5396at2759"/>
<dbReference type="EMBL" id="KI963972">
    <property type="protein sequence ID" value="EUC46045.1"/>
    <property type="molecule type" value="Genomic_DNA"/>
</dbReference>
<name>W6Z7Q6_COCMI</name>
<evidence type="ECO:0000313" key="3">
    <source>
        <dbReference type="Proteomes" id="UP000054032"/>
    </source>
</evidence>
<evidence type="ECO:0000256" key="1">
    <source>
        <dbReference type="ARBA" id="ARBA00007865"/>
    </source>
</evidence>
<dbReference type="KEGG" id="bor:COCMIDRAFT_36250"/>
<dbReference type="Pfam" id="PF04199">
    <property type="entry name" value="Cyclase"/>
    <property type="match status" value="1"/>
</dbReference>
<proteinExistence type="inferred from homology"/>
<dbReference type="SUPFAM" id="SSF102198">
    <property type="entry name" value="Putative cyclase"/>
    <property type="match status" value="1"/>
</dbReference>
<dbReference type="InterPro" id="IPR007325">
    <property type="entry name" value="KFase/CYL"/>
</dbReference>
<keyword evidence="3" id="KW-1185">Reference proteome</keyword>
<dbReference type="SUPFAM" id="SSF48403">
    <property type="entry name" value="Ankyrin repeat"/>
    <property type="match status" value="1"/>
</dbReference>
<organism evidence="2 3">
    <name type="scientific">Bipolaris oryzae ATCC 44560</name>
    <dbReference type="NCBI Taxonomy" id="930090"/>
    <lineage>
        <taxon>Eukaryota</taxon>
        <taxon>Fungi</taxon>
        <taxon>Dikarya</taxon>
        <taxon>Ascomycota</taxon>
        <taxon>Pezizomycotina</taxon>
        <taxon>Dothideomycetes</taxon>
        <taxon>Pleosporomycetidae</taxon>
        <taxon>Pleosporales</taxon>
        <taxon>Pleosporineae</taxon>
        <taxon>Pleosporaceae</taxon>
        <taxon>Bipolaris</taxon>
    </lineage>
</organism>
<dbReference type="InterPro" id="IPR037175">
    <property type="entry name" value="KFase_sf"/>
</dbReference>
<dbReference type="AlphaFoldDB" id="W6Z7Q6"/>
<dbReference type="GO" id="GO:0004061">
    <property type="term" value="F:arylformamidase activity"/>
    <property type="evidence" value="ECO:0007669"/>
    <property type="project" value="InterPro"/>
</dbReference>
<sequence>MAANFLQMLENMQPRSKRTIEDLINSDDQLAGMDGMELRGWTQANPTAPSRDLKDPVGQTLLAAFNGEFDALQNYCEMMIKQLGGDENARETVRQDMYAKRWGPVKTPVYAILLPALHMLPAKKEELLGIVKYLANDLKVPVDGKDVLGSTALFWAISTKPYVQPEFAQILFDAGGSVNTKNRFNATPASEIAQADLHGDTTKNVQMMKWYIEHGGDIENKDTDGMSVKILVEMMKKKVPQMAEVIQKRRGERKEGDCTTCGRSPKVMRLNPNGDAATFPKRSALPHVSGTPKGNAWFWGGADELGRLNLLTPQRTLATVQESVKTGESISLDLPLNVPGPSLFGRQGLKHRIRSAVKGAYDDEVSYNTQSSTQWDGFRHFAHPTYGCHYNGVLSDDIMTNVNDDSEDGEDASEPSRKLGIDAWAKKGIIGRGVLLDIWSWSQKQGKEYDPFTSHAITAEDLKACAKSQGTELRTADILLIRTGWLEKYNAFSAAEKADLSVLALDKHFYAGLASDEEMKDFLYDGYFAAAATDCVGFEVWPPATWDGSLHANMLPLWGMPIGELWNLEELTKRCEKEGRWSFLLVSKPADVPGGVACVPNAVAIF</sequence>